<sequence length="172" mass="18340">MATKKKIEGTETEALANPFEAVMFASKEQVEKSIAASTEALEKAFSMSKERFDAVSKSVDDAAKLGKDQVEAYVTAGNVASKGLESINAEVMSFTKTQVEDQISAAKAMMGAKTLQEFIELQSGYAKSAFEAYTAHTTKLSEVATKVAQDAFAPINAQVQAAVEKMVKPLAA</sequence>
<dbReference type="KEGG" id="fer:FNB15_15620"/>
<evidence type="ECO:0000313" key="3">
    <source>
        <dbReference type="Proteomes" id="UP000317496"/>
    </source>
</evidence>
<dbReference type="Proteomes" id="UP000317496">
    <property type="component" value="Chromosome"/>
</dbReference>
<keyword evidence="3" id="KW-1185">Reference proteome</keyword>
<dbReference type="InterPro" id="IPR010127">
    <property type="entry name" value="Phasin_subfam-1"/>
</dbReference>
<proteinExistence type="predicted"/>
<dbReference type="InterPro" id="IPR018968">
    <property type="entry name" value="Phasin"/>
</dbReference>
<protein>
    <submittedName>
        <fullName evidence="2">Phasin family protein</fullName>
    </submittedName>
</protein>
<dbReference type="EMBL" id="CP041636">
    <property type="protein sequence ID" value="QDO98619.1"/>
    <property type="molecule type" value="Genomic_DNA"/>
</dbReference>
<gene>
    <name evidence="2" type="ORF">FNB15_15620</name>
</gene>
<reference evidence="2 3" key="1">
    <citation type="submission" date="2019-07" db="EMBL/GenBank/DDBJ databases">
        <title>Genome sequencing for Ferrovibrio sp. K5.</title>
        <authorList>
            <person name="Park S.-J."/>
        </authorList>
    </citation>
    <scope>NUCLEOTIDE SEQUENCE [LARGE SCALE GENOMIC DNA]</scope>
    <source>
        <strain evidence="2 3">K5</strain>
    </source>
</reference>
<organism evidence="2 3">
    <name type="scientific">Ferrovibrio terrae</name>
    <dbReference type="NCBI Taxonomy" id="2594003"/>
    <lineage>
        <taxon>Bacteria</taxon>
        <taxon>Pseudomonadati</taxon>
        <taxon>Pseudomonadota</taxon>
        <taxon>Alphaproteobacteria</taxon>
        <taxon>Rhodospirillales</taxon>
        <taxon>Rhodospirillaceae</taxon>
        <taxon>Ferrovibrio</taxon>
    </lineage>
</organism>
<dbReference type="Pfam" id="PF09361">
    <property type="entry name" value="Phasin_2"/>
    <property type="match status" value="1"/>
</dbReference>
<name>A0A516H4C5_9PROT</name>
<dbReference type="NCBIfam" id="TIGR01841">
    <property type="entry name" value="phasin"/>
    <property type="match status" value="1"/>
</dbReference>
<dbReference type="OrthoDB" id="7303820at2"/>
<feature type="domain" description="Phasin" evidence="1">
    <location>
        <begin position="62"/>
        <end position="159"/>
    </location>
</feature>
<dbReference type="RefSeq" id="WP_144069600.1">
    <property type="nucleotide sequence ID" value="NZ_CP041636.1"/>
</dbReference>
<dbReference type="AlphaFoldDB" id="A0A516H4C5"/>
<accession>A0A516H4C5</accession>
<evidence type="ECO:0000259" key="1">
    <source>
        <dbReference type="Pfam" id="PF09361"/>
    </source>
</evidence>
<evidence type="ECO:0000313" key="2">
    <source>
        <dbReference type="EMBL" id="QDO98619.1"/>
    </source>
</evidence>